<evidence type="ECO:0000256" key="5">
    <source>
        <dbReference type="ARBA" id="ARBA00023002"/>
    </source>
</evidence>
<keyword evidence="3" id="KW-0479">Metal-binding</keyword>
<dbReference type="PANTHER" id="PTHR42940:SF7">
    <property type="entry name" value="ALCOHOL DEHYDROGENASE-LIKE N-TERMINAL DOMAIN-CONTAINING PROTEIN"/>
    <property type="match status" value="1"/>
</dbReference>
<dbReference type="GO" id="GO:0046872">
    <property type="term" value="F:metal ion binding"/>
    <property type="evidence" value="ECO:0007669"/>
    <property type="project" value="UniProtKB-KW"/>
</dbReference>
<evidence type="ECO:0000256" key="1">
    <source>
        <dbReference type="ARBA" id="ARBA00001947"/>
    </source>
</evidence>
<feature type="domain" description="Enoyl reductase (ER)" evidence="7">
    <location>
        <begin position="18"/>
        <end position="336"/>
    </location>
</feature>
<dbReference type="InterPro" id="IPR036291">
    <property type="entry name" value="NAD(P)-bd_dom_sf"/>
</dbReference>
<dbReference type="InterPro" id="IPR020843">
    <property type="entry name" value="ER"/>
</dbReference>
<evidence type="ECO:0000256" key="6">
    <source>
        <dbReference type="ARBA" id="ARBA00023027"/>
    </source>
</evidence>
<protein>
    <recommendedName>
        <fullName evidence="7">Enoyl reductase (ER) domain-containing protein</fullName>
    </recommendedName>
</protein>
<keyword evidence="9" id="KW-1185">Reference proteome</keyword>
<sequence length="338" mass="35966">MSTHPQKYTAYAFLEVGGNLQKIDVEWKDPKEGEVIVKVLACGVCGSDDVVQQQAVPAGLPRIPGHEVVGDIVAVHSSETRYKVGDRVGAGWHGGHCFTCDECLEGEFALCGKQEINGVMRDGGYAEYVNLRSISLCHVPKELDPAEAAPLLCAGITAFNSLRNMETSVGDLVAVEGIGGVGHLAIQYAKAMGFRTVAISSSDAKKSFAQDLGASHYINASEGSLAKALQELGGAKVVMCTAPNAKLIEDALFGLKAKGQLLLLALDRGAITVPVVPMVAKRISVRGWATGNPKDNADCLNFSMQTGIKCLIEKFPLEKAQEAYDHRASARFRAVIVP</sequence>
<dbReference type="Gene3D" id="3.40.50.720">
    <property type="entry name" value="NAD(P)-binding Rossmann-like Domain"/>
    <property type="match status" value="1"/>
</dbReference>
<organism evidence="8 9">
    <name type="scientific">Cerrena zonata</name>
    <dbReference type="NCBI Taxonomy" id="2478898"/>
    <lineage>
        <taxon>Eukaryota</taxon>
        <taxon>Fungi</taxon>
        <taxon>Dikarya</taxon>
        <taxon>Basidiomycota</taxon>
        <taxon>Agaricomycotina</taxon>
        <taxon>Agaricomycetes</taxon>
        <taxon>Polyporales</taxon>
        <taxon>Cerrenaceae</taxon>
        <taxon>Cerrena</taxon>
    </lineage>
</organism>
<proteinExistence type="inferred from homology"/>
<keyword evidence="4" id="KW-0862">Zinc</keyword>
<dbReference type="InterPro" id="IPR013154">
    <property type="entry name" value="ADH-like_N"/>
</dbReference>
<name>A0AAW0GQ69_9APHY</name>
<dbReference type="GO" id="GO:0004022">
    <property type="term" value="F:alcohol dehydrogenase (NAD+) activity"/>
    <property type="evidence" value="ECO:0007669"/>
    <property type="project" value="TreeGrafter"/>
</dbReference>
<dbReference type="PANTHER" id="PTHR42940">
    <property type="entry name" value="ALCOHOL DEHYDROGENASE 1-RELATED"/>
    <property type="match status" value="1"/>
</dbReference>
<reference evidence="8 9" key="1">
    <citation type="submission" date="2022-09" db="EMBL/GenBank/DDBJ databases">
        <authorList>
            <person name="Palmer J.M."/>
        </authorList>
    </citation>
    <scope>NUCLEOTIDE SEQUENCE [LARGE SCALE GENOMIC DNA]</scope>
    <source>
        <strain evidence="8 9">DSM 7382</strain>
    </source>
</reference>
<evidence type="ECO:0000313" key="9">
    <source>
        <dbReference type="Proteomes" id="UP001385951"/>
    </source>
</evidence>
<keyword evidence="6" id="KW-0520">NAD</keyword>
<dbReference type="Gene3D" id="3.90.180.10">
    <property type="entry name" value="Medium-chain alcohol dehydrogenases, catalytic domain"/>
    <property type="match status" value="1"/>
</dbReference>
<dbReference type="Pfam" id="PF08240">
    <property type="entry name" value="ADH_N"/>
    <property type="match status" value="1"/>
</dbReference>
<dbReference type="SUPFAM" id="SSF50129">
    <property type="entry name" value="GroES-like"/>
    <property type="match status" value="1"/>
</dbReference>
<evidence type="ECO:0000256" key="3">
    <source>
        <dbReference type="ARBA" id="ARBA00022723"/>
    </source>
</evidence>
<dbReference type="FunFam" id="3.40.50.720:FF:000039">
    <property type="entry name" value="Alcohol dehydrogenase AdhP"/>
    <property type="match status" value="1"/>
</dbReference>
<dbReference type="Pfam" id="PF00107">
    <property type="entry name" value="ADH_zinc_N"/>
    <property type="match status" value="1"/>
</dbReference>
<accession>A0AAW0GQ69</accession>
<dbReference type="EMBL" id="JASBNA010000005">
    <property type="protein sequence ID" value="KAK7692067.1"/>
    <property type="molecule type" value="Genomic_DNA"/>
</dbReference>
<evidence type="ECO:0000313" key="8">
    <source>
        <dbReference type="EMBL" id="KAK7692067.1"/>
    </source>
</evidence>
<dbReference type="InterPro" id="IPR011032">
    <property type="entry name" value="GroES-like_sf"/>
</dbReference>
<dbReference type="Proteomes" id="UP001385951">
    <property type="component" value="Unassembled WGS sequence"/>
</dbReference>
<dbReference type="SMART" id="SM00829">
    <property type="entry name" value="PKS_ER"/>
    <property type="match status" value="1"/>
</dbReference>
<gene>
    <name evidence="8" type="ORF">QCA50_005472</name>
</gene>
<evidence type="ECO:0000256" key="2">
    <source>
        <dbReference type="ARBA" id="ARBA00008072"/>
    </source>
</evidence>
<dbReference type="InterPro" id="IPR013149">
    <property type="entry name" value="ADH-like_C"/>
</dbReference>
<dbReference type="AlphaFoldDB" id="A0AAW0GQ69"/>
<dbReference type="GO" id="GO:0005737">
    <property type="term" value="C:cytoplasm"/>
    <property type="evidence" value="ECO:0007669"/>
    <property type="project" value="TreeGrafter"/>
</dbReference>
<comment type="similarity">
    <text evidence="2">Belongs to the zinc-containing alcohol dehydrogenase family.</text>
</comment>
<keyword evidence="5" id="KW-0560">Oxidoreductase</keyword>
<comment type="cofactor">
    <cofactor evidence="1">
        <name>Zn(2+)</name>
        <dbReference type="ChEBI" id="CHEBI:29105"/>
    </cofactor>
</comment>
<evidence type="ECO:0000259" key="7">
    <source>
        <dbReference type="SMART" id="SM00829"/>
    </source>
</evidence>
<dbReference type="SUPFAM" id="SSF51735">
    <property type="entry name" value="NAD(P)-binding Rossmann-fold domains"/>
    <property type="match status" value="1"/>
</dbReference>
<evidence type="ECO:0000256" key="4">
    <source>
        <dbReference type="ARBA" id="ARBA00022833"/>
    </source>
</evidence>
<comment type="caution">
    <text evidence="8">The sequence shown here is derived from an EMBL/GenBank/DDBJ whole genome shotgun (WGS) entry which is preliminary data.</text>
</comment>